<keyword evidence="5 7" id="KW-0067">ATP-binding</keyword>
<dbReference type="Proteomes" id="UP000533306">
    <property type="component" value="Unassembled WGS sequence"/>
</dbReference>
<dbReference type="EMBL" id="JACHEU010000003">
    <property type="protein sequence ID" value="MBB6013920.1"/>
    <property type="molecule type" value="Genomic_DNA"/>
</dbReference>
<evidence type="ECO:0000256" key="1">
    <source>
        <dbReference type="ARBA" id="ARBA00004417"/>
    </source>
</evidence>
<dbReference type="CDD" id="cd03257">
    <property type="entry name" value="ABC_NikE_OppD_transporters"/>
    <property type="match status" value="1"/>
</dbReference>
<dbReference type="InterPro" id="IPR017871">
    <property type="entry name" value="ABC_transporter-like_CS"/>
</dbReference>
<dbReference type="GO" id="GO:0015833">
    <property type="term" value="P:peptide transport"/>
    <property type="evidence" value="ECO:0007669"/>
    <property type="project" value="InterPro"/>
</dbReference>
<dbReference type="Gene3D" id="3.40.50.300">
    <property type="entry name" value="P-loop containing nucleotide triphosphate hydrolases"/>
    <property type="match status" value="1"/>
</dbReference>
<dbReference type="GO" id="GO:0055085">
    <property type="term" value="P:transmembrane transport"/>
    <property type="evidence" value="ECO:0007669"/>
    <property type="project" value="UniProtKB-ARBA"/>
</dbReference>
<evidence type="ECO:0000313" key="7">
    <source>
        <dbReference type="EMBL" id="MBB6013920.1"/>
    </source>
</evidence>
<comment type="subcellular location">
    <subcellularLocation>
        <location evidence="1">Cell inner membrane</location>
        <topology evidence="1">Peripheral membrane protein</topology>
    </subcellularLocation>
</comment>
<keyword evidence="3" id="KW-0813">Transport</keyword>
<comment type="caution">
    <text evidence="7">The sequence shown here is derived from an EMBL/GenBank/DDBJ whole genome shotgun (WGS) entry which is preliminary data.</text>
</comment>
<dbReference type="SUPFAM" id="SSF52540">
    <property type="entry name" value="P-loop containing nucleoside triphosphate hydrolases"/>
    <property type="match status" value="1"/>
</dbReference>
<gene>
    <name evidence="7" type="ORF">HNR59_003314</name>
</gene>
<protein>
    <submittedName>
        <fullName evidence="7">Peptide/nickel transport system ATP-binding protein</fullName>
    </submittedName>
</protein>
<evidence type="ECO:0000259" key="6">
    <source>
        <dbReference type="PROSITE" id="PS50893"/>
    </source>
</evidence>
<dbReference type="PROSITE" id="PS50893">
    <property type="entry name" value="ABC_TRANSPORTER_2"/>
    <property type="match status" value="1"/>
</dbReference>
<dbReference type="PANTHER" id="PTHR43776">
    <property type="entry name" value="TRANSPORT ATP-BINDING PROTEIN"/>
    <property type="match status" value="1"/>
</dbReference>
<evidence type="ECO:0000256" key="2">
    <source>
        <dbReference type="ARBA" id="ARBA00005417"/>
    </source>
</evidence>
<evidence type="ECO:0000256" key="3">
    <source>
        <dbReference type="ARBA" id="ARBA00022448"/>
    </source>
</evidence>
<dbReference type="GO" id="GO:0016887">
    <property type="term" value="F:ATP hydrolysis activity"/>
    <property type="evidence" value="ECO:0007669"/>
    <property type="project" value="InterPro"/>
</dbReference>
<dbReference type="Pfam" id="PF08352">
    <property type="entry name" value="oligo_HPY"/>
    <property type="match status" value="1"/>
</dbReference>
<evidence type="ECO:0000256" key="4">
    <source>
        <dbReference type="ARBA" id="ARBA00022741"/>
    </source>
</evidence>
<dbReference type="GO" id="GO:0005524">
    <property type="term" value="F:ATP binding"/>
    <property type="evidence" value="ECO:0007669"/>
    <property type="project" value="UniProtKB-KW"/>
</dbReference>
<dbReference type="Pfam" id="PF00005">
    <property type="entry name" value="ABC_tran"/>
    <property type="match status" value="1"/>
</dbReference>
<dbReference type="FunFam" id="3.40.50.300:FF:000016">
    <property type="entry name" value="Oligopeptide ABC transporter ATP-binding component"/>
    <property type="match status" value="1"/>
</dbReference>
<dbReference type="AlphaFoldDB" id="A0A7W9VX13"/>
<organism evidence="7 8">
    <name type="scientific">Aquamicrobium lusatiense</name>
    <dbReference type="NCBI Taxonomy" id="89772"/>
    <lineage>
        <taxon>Bacteria</taxon>
        <taxon>Pseudomonadati</taxon>
        <taxon>Pseudomonadota</taxon>
        <taxon>Alphaproteobacteria</taxon>
        <taxon>Hyphomicrobiales</taxon>
        <taxon>Phyllobacteriaceae</taxon>
        <taxon>Aquamicrobium</taxon>
    </lineage>
</organism>
<accession>A0A7W9VX13</accession>
<evidence type="ECO:0000256" key="5">
    <source>
        <dbReference type="ARBA" id="ARBA00022840"/>
    </source>
</evidence>
<dbReference type="NCBIfam" id="TIGR01727">
    <property type="entry name" value="oligo_HPY"/>
    <property type="match status" value="1"/>
</dbReference>
<dbReference type="InterPro" id="IPR050319">
    <property type="entry name" value="ABC_transp_ATP-bind"/>
</dbReference>
<evidence type="ECO:0000313" key="8">
    <source>
        <dbReference type="Proteomes" id="UP000533306"/>
    </source>
</evidence>
<dbReference type="InterPro" id="IPR027417">
    <property type="entry name" value="P-loop_NTPase"/>
</dbReference>
<feature type="domain" description="ABC transporter" evidence="6">
    <location>
        <begin position="7"/>
        <end position="253"/>
    </location>
</feature>
<dbReference type="InterPro" id="IPR003439">
    <property type="entry name" value="ABC_transporter-like_ATP-bd"/>
</dbReference>
<keyword evidence="8" id="KW-1185">Reference proteome</keyword>
<sequence>MNPDAAILIENVTRSYAVSAGFARPTRNLVAVDDISLSVRAGSTLGIVGESGCGKSTLAQMIVGLLAPTSGRILVDGQSLAAMDRRKRAKLIQLVPQDPFSSLNPKRRIRDNIALPLTTQAELPGKAQMERVREMMERVGLRADMGDRYPAELSGGQRQRVAIARALVNDPRVVVCDEPTSALDVSVQAQILNLLAKLQRELNLTLVFISHNLSVVEYVSTEVAVMYLGRIVEYATADDLFRSSRHPYSKALLNSVLTPETGKGIPLNILGEPPDPSNIPAGCRFRPRCAAAQDSCRVSAPERLSGIGSAECHFA</sequence>
<dbReference type="PROSITE" id="PS00211">
    <property type="entry name" value="ABC_TRANSPORTER_1"/>
    <property type="match status" value="1"/>
</dbReference>
<reference evidence="7 8" key="1">
    <citation type="submission" date="2020-08" db="EMBL/GenBank/DDBJ databases">
        <title>Genomic Encyclopedia of Type Strains, Phase IV (KMG-IV): sequencing the most valuable type-strain genomes for metagenomic binning, comparative biology and taxonomic classification.</title>
        <authorList>
            <person name="Goeker M."/>
        </authorList>
    </citation>
    <scope>NUCLEOTIDE SEQUENCE [LARGE SCALE GENOMIC DNA]</scope>
    <source>
        <strain evidence="7 8">DSM 11099</strain>
    </source>
</reference>
<proteinExistence type="inferred from homology"/>
<dbReference type="GO" id="GO:0005886">
    <property type="term" value="C:plasma membrane"/>
    <property type="evidence" value="ECO:0007669"/>
    <property type="project" value="UniProtKB-SubCell"/>
</dbReference>
<dbReference type="InterPro" id="IPR013563">
    <property type="entry name" value="Oligopep_ABC_C"/>
</dbReference>
<keyword evidence="4" id="KW-0547">Nucleotide-binding</keyword>
<dbReference type="InterPro" id="IPR003593">
    <property type="entry name" value="AAA+_ATPase"/>
</dbReference>
<dbReference type="RefSeq" id="WP_183832109.1">
    <property type="nucleotide sequence ID" value="NZ_JACHEU010000003.1"/>
</dbReference>
<name>A0A7W9VX13_9HYPH</name>
<comment type="similarity">
    <text evidence="2">Belongs to the ABC transporter superfamily.</text>
</comment>
<dbReference type="SMART" id="SM00382">
    <property type="entry name" value="AAA"/>
    <property type="match status" value="1"/>
</dbReference>